<comment type="caution">
    <text evidence="1">The sequence shown here is derived from an EMBL/GenBank/DDBJ whole genome shotgun (WGS) entry which is preliminary data.</text>
</comment>
<name>A0A8S1MSH9_9CILI</name>
<accession>A0A8S1MSH9</accession>
<dbReference type="EMBL" id="CAJJDN010000037">
    <property type="protein sequence ID" value="CAD8077894.1"/>
    <property type="molecule type" value="Genomic_DNA"/>
</dbReference>
<evidence type="ECO:0000313" key="2">
    <source>
        <dbReference type="Proteomes" id="UP000692954"/>
    </source>
</evidence>
<dbReference type="Proteomes" id="UP000692954">
    <property type="component" value="Unassembled WGS sequence"/>
</dbReference>
<sequence>MANNCTSLQGFLIFDIVVGGTGSGFGSLLLQDYQLIIEKGKIRAYNLSISIDINSCCRAIQFNFMQFFVRAYRCLCYIRQQSNL</sequence>
<protein>
    <submittedName>
        <fullName evidence="1">Uncharacterized protein</fullName>
    </submittedName>
</protein>
<reference evidence="1" key="1">
    <citation type="submission" date="2021-01" db="EMBL/GenBank/DDBJ databases">
        <authorList>
            <consortium name="Genoscope - CEA"/>
            <person name="William W."/>
        </authorList>
    </citation>
    <scope>NUCLEOTIDE SEQUENCE</scope>
</reference>
<dbReference type="AlphaFoldDB" id="A0A8S1MSH9"/>
<proteinExistence type="predicted"/>
<keyword evidence="2" id="KW-1185">Reference proteome</keyword>
<organism evidence="1 2">
    <name type="scientific">Paramecium sonneborni</name>
    <dbReference type="NCBI Taxonomy" id="65129"/>
    <lineage>
        <taxon>Eukaryota</taxon>
        <taxon>Sar</taxon>
        <taxon>Alveolata</taxon>
        <taxon>Ciliophora</taxon>
        <taxon>Intramacronucleata</taxon>
        <taxon>Oligohymenophorea</taxon>
        <taxon>Peniculida</taxon>
        <taxon>Parameciidae</taxon>
        <taxon>Paramecium</taxon>
    </lineage>
</organism>
<gene>
    <name evidence="1" type="ORF">PSON_ATCC_30995.1.T0370009</name>
</gene>
<evidence type="ECO:0000313" key="1">
    <source>
        <dbReference type="EMBL" id="CAD8077894.1"/>
    </source>
</evidence>